<organism evidence="2 3">
    <name type="scientific">Kalanchoe fedtschenkoi</name>
    <name type="common">Lavender scallops</name>
    <name type="synonym">South American air plant</name>
    <dbReference type="NCBI Taxonomy" id="63787"/>
    <lineage>
        <taxon>Eukaryota</taxon>
        <taxon>Viridiplantae</taxon>
        <taxon>Streptophyta</taxon>
        <taxon>Embryophyta</taxon>
        <taxon>Tracheophyta</taxon>
        <taxon>Spermatophyta</taxon>
        <taxon>Magnoliopsida</taxon>
        <taxon>eudicotyledons</taxon>
        <taxon>Gunneridae</taxon>
        <taxon>Pentapetalae</taxon>
        <taxon>Saxifragales</taxon>
        <taxon>Crassulaceae</taxon>
        <taxon>Kalanchoe</taxon>
    </lineage>
</organism>
<dbReference type="Gramene" id="Kaladp0043s0159.1.v1.1">
    <property type="protein sequence ID" value="Kaladp0043s0159.1.v1.1"/>
    <property type="gene ID" value="Kaladp0043s0159.v1.1"/>
</dbReference>
<proteinExistence type="predicted"/>
<reference evidence="2" key="1">
    <citation type="submission" date="2021-01" db="UniProtKB">
        <authorList>
            <consortium name="EnsemblPlants"/>
        </authorList>
    </citation>
    <scope>IDENTIFICATION</scope>
</reference>
<name>A0A7N0TSR6_KALFE</name>
<dbReference type="OMA" id="NSCANED"/>
<dbReference type="AlphaFoldDB" id="A0A7N0TSR6"/>
<dbReference type="Pfam" id="PF05904">
    <property type="entry name" value="DUF863"/>
    <property type="match status" value="1"/>
</dbReference>
<dbReference type="Gramene" id="Kaladp0043s0159.3.v1.1">
    <property type="protein sequence ID" value="Kaladp0043s0159.3.v1.1"/>
    <property type="gene ID" value="Kaladp0043s0159.v1.1"/>
</dbReference>
<evidence type="ECO:0000313" key="3">
    <source>
        <dbReference type="Proteomes" id="UP000594263"/>
    </source>
</evidence>
<feature type="compositionally biased region" description="Gly residues" evidence="1">
    <location>
        <begin position="241"/>
        <end position="255"/>
    </location>
</feature>
<sequence length="974" mass="107516">MGSEVQLERYIHGYNAMRELGDDVSSGAWNYYDRQFQGTAVELYSEYDKDVLKQKMLEHDAVFRRQVSELHRLYRTQRDLMEEMRRSELYNQHKPLLSSNPVVYQRQDSGKWHASVFPTSNSACTSPSVLGAEHSSPNLSLLKGKTLPKTDVFSAQDADDSNDCEIIECRPGKVRRKMFDLQLSADEYIDPDEVHQNASVKTPALPFQSSNGFRSVQPCFGVNGFIGDFVNNAAKGSDWGRSGGSGKGYGSGRGGSDMNDLNEPIQIEDDPPTLDFMNHRTESLALQTPPKTYSRENSFASRYGGEYGQSGKPLLADRENNKAKLPHPLNLGQFGANESSLSRYLRPENYQEPPPRLLHGRNGASYGDSFPVLPDQTKENFWKDRMMPGSKSVKGGHELFLGPQISSMTISHPSEELVNSWPRRIPSREKYVGEKRPYFFSSGGLSKSSQASNRPPKVYGEKVDINSGYAVDVPRLIDLDHGSSSGSKEESICYPSVKFKNLGSGRDFAGASGCSGNLTSHKFSMGLTGIDLNCAEEMDLNATAAEDAVHETAFAQKLIADDGMGKSHHTTALPWLNPKPFGSDTAQASFSRASFNPLVSKIEGTESASRAFASDHCRKKTNGFPVLSQPLTAGSFRLSKGQKSEMKQNVRVFDMNLPCETVTNLEAPAAVKTADTKVTGLKNCFDLNSCITEEEVSMNSCYSAAKNGRGIDLEAPAPVENEEDMNMIRGGEHPLAVEEAELERVAAEAMISFCSFKEDEILERAACSSLNAAATEALKWFVGVVSSGPEQTLNADPQPNEEPIMRASSDEIDYFEHMTIKLTEMSAEDYFPKSAFIPIPSMSEEPVSAFISSRPRRGQARRGRPKRDFQRDILPGLASLSRHEVTEDIQAFDGVMKAGGHAWQFGKRAAAAARNKPRRGRPRTVNVAPAPPPIPKQPPPSCMDDRNLTGWGKNTRRPRRQRCPAGHLQPVRFI</sequence>
<dbReference type="PANTHER" id="PTHR33167:SF4">
    <property type="entry name" value="TRANSCRIPTION FACTOR, PUTATIVE (DUF863)-RELATED"/>
    <property type="match status" value="1"/>
</dbReference>
<protein>
    <submittedName>
        <fullName evidence="2">Uncharacterized protein</fullName>
    </submittedName>
</protein>
<dbReference type="Proteomes" id="UP000594263">
    <property type="component" value="Unplaced"/>
</dbReference>
<dbReference type="EnsemblPlants" id="Kaladp0043s0159.2.v1.1">
    <property type="protein sequence ID" value="Kaladp0043s0159.2.v1.1"/>
    <property type="gene ID" value="Kaladp0043s0159.v1.1"/>
</dbReference>
<keyword evidence="3" id="KW-1185">Reference proteome</keyword>
<dbReference type="InterPro" id="IPR008581">
    <property type="entry name" value="DUF863_pln"/>
</dbReference>
<dbReference type="PANTHER" id="PTHR33167">
    <property type="entry name" value="TRANSCRIPTION FACTOR, PUTATIVE (DUF863)-RELATED"/>
    <property type="match status" value="1"/>
</dbReference>
<feature type="compositionally biased region" description="Pro residues" evidence="1">
    <location>
        <begin position="929"/>
        <end position="941"/>
    </location>
</feature>
<accession>A0A7N0TSR6</accession>
<evidence type="ECO:0000313" key="2">
    <source>
        <dbReference type="EnsemblPlants" id="Kaladp0043s0159.1.v1.1"/>
    </source>
</evidence>
<dbReference type="EnsemblPlants" id="Kaladp0043s0159.3.v1.1">
    <property type="protein sequence ID" value="Kaladp0043s0159.3.v1.1"/>
    <property type="gene ID" value="Kaladp0043s0159.v1.1"/>
</dbReference>
<dbReference type="EnsemblPlants" id="Kaladp0043s0159.1.v1.1">
    <property type="protein sequence ID" value="Kaladp0043s0159.1.v1.1"/>
    <property type="gene ID" value="Kaladp0043s0159.v1.1"/>
</dbReference>
<feature type="region of interest" description="Disordered" evidence="1">
    <location>
        <begin position="236"/>
        <end position="261"/>
    </location>
</feature>
<dbReference type="Gramene" id="Kaladp0043s0159.2.v1.1">
    <property type="protein sequence ID" value="Kaladp0043s0159.2.v1.1"/>
    <property type="gene ID" value="Kaladp0043s0159.v1.1"/>
</dbReference>
<feature type="region of interest" description="Disordered" evidence="1">
    <location>
        <begin position="911"/>
        <end position="966"/>
    </location>
</feature>
<evidence type="ECO:0000256" key="1">
    <source>
        <dbReference type="SAM" id="MobiDB-lite"/>
    </source>
</evidence>